<dbReference type="GO" id="GO:0004222">
    <property type="term" value="F:metalloendopeptidase activity"/>
    <property type="evidence" value="ECO:0007669"/>
    <property type="project" value="UniProtKB-UniRule"/>
</dbReference>
<dbReference type="PRINTS" id="PR00480">
    <property type="entry name" value="ASTACIN"/>
</dbReference>
<evidence type="ECO:0000256" key="1">
    <source>
        <dbReference type="ARBA" id="ARBA00022670"/>
    </source>
</evidence>
<evidence type="ECO:0000313" key="9">
    <source>
        <dbReference type="EMBL" id="CAD7089365.1"/>
    </source>
</evidence>
<feature type="chain" id="PRO_5031587401" description="Metalloendopeptidase" evidence="7">
    <location>
        <begin position="24"/>
        <end position="228"/>
    </location>
</feature>
<feature type="domain" description="Peptidase M12A" evidence="8">
    <location>
        <begin position="66"/>
        <end position="228"/>
    </location>
</feature>
<organism evidence="9 10">
    <name type="scientific">Hermetia illucens</name>
    <name type="common">Black soldier fly</name>
    <dbReference type="NCBI Taxonomy" id="343691"/>
    <lineage>
        <taxon>Eukaryota</taxon>
        <taxon>Metazoa</taxon>
        <taxon>Ecdysozoa</taxon>
        <taxon>Arthropoda</taxon>
        <taxon>Hexapoda</taxon>
        <taxon>Insecta</taxon>
        <taxon>Pterygota</taxon>
        <taxon>Neoptera</taxon>
        <taxon>Endopterygota</taxon>
        <taxon>Diptera</taxon>
        <taxon>Brachycera</taxon>
        <taxon>Stratiomyomorpha</taxon>
        <taxon>Stratiomyidae</taxon>
        <taxon>Hermetiinae</taxon>
        <taxon>Hermetia</taxon>
    </lineage>
</organism>
<keyword evidence="3 6" id="KW-0378">Hydrolase</keyword>
<keyword evidence="7" id="KW-0732">Signal</keyword>
<dbReference type="InParanoid" id="A0A7R8UY97"/>
<keyword evidence="5 6" id="KW-0482">Metalloprotease</keyword>
<evidence type="ECO:0000259" key="8">
    <source>
        <dbReference type="PROSITE" id="PS51864"/>
    </source>
</evidence>
<keyword evidence="4 6" id="KW-0862">Zinc</keyword>
<evidence type="ECO:0000256" key="6">
    <source>
        <dbReference type="PROSITE-ProRule" id="PRU01211"/>
    </source>
</evidence>
<evidence type="ECO:0000313" key="10">
    <source>
        <dbReference type="Proteomes" id="UP000594454"/>
    </source>
</evidence>
<dbReference type="InterPro" id="IPR024079">
    <property type="entry name" value="MetalloPept_cat_dom_sf"/>
</dbReference>
<dbReference type="PROSITE" id="PS51864">
    <property type="entry name" value="ASTACIN"/>
    <property type="match status" value="1"/>
</dbReference>
<dbReference type="SUPFAM" id="SSF55486">
    <property type="entry name" value="Metalloproteases ('zincins'), catalytic domain"/>
    <property type="match status" value="1"/>
</dbReference>
<dbReference type="InterPro" id="IPR006026">
    <property type="entry name" value="Peptidase_Metallo"/>
</dbReference>
<feature type="binding site" evidence="6">
    <location>
        <position position="167"/>
    </location>
    <ligand>
        <name>Zn(2+)</name>
        <dbReference type="ChEBI" id="CHEBI:29105"/>
        <note>catalytic</note>
    </ligand>
</feature>
<dbReference type="PANTHER" id="PTHR10127">
    <property type="entry name" value="DISCOIDIN, CUB, EGF, LAMININ , AND ZINC METALLOPROTEASE DOMAIN CONTAINING"/>
    <property type="match status" value="1"/>
</dbReference>
<dbReference type="PANTHER" id="PTHR10127:SF780">
    <property type="entry name" value="METALLOENDOPEPTIDASE"/>
    <property type="match status" value="1"/>
</dbReference>
<dbReference type="EMBL" id="LR899012">
    <property type="protein sequence ID" value="CAD7089365.1"/>
    <property type="molecule type" value="Genomic_DNA"/>
</dbReference>
<sequence>MLENLLVVMRSVILLILISLNISREFPLDDYIYLDDLDSSLHDDIIFEDYKEDLYQDSEKKVQIRSVIKDPVYRWKDGIIYYYIDEVFTTIQRAHIIQQMEEIANVTCLQFKPKTKTSSDYVHIMGRSNGCHSQVGRRGGRQVLNLKPSALNTGCFRKGVVKHEMMHTIGFYHEHNAPDRDDYITINWENIQDDKIICLITEGESSARMVFIRLHPGIRMLLLDKEID</sequence>
<accession>A0A7R8UY97</accession>
<gene>
    <name evidence="9" type="ORF">HERILL_LOCUS11920</name>
</gene>
<comment type="cofactor">
    <cofactor evidence="6 7">
        <name>Zn(2+)</name>
        <dbReference type="ChEBI" id="CHEBI:29105"/>
    </cofactor>
    <text evidence="6 7">Binds 1 zinc ion per subunit.</text>
</comment>
<evidence type="ECO:0000256" key="4">
    <source>
        <dbReference type="ARBA" id="ARBA00022833"/>
    </source>
</evidence>
<evidence type="ECO:0000256" key="7">
    <source>
        <dbReference type="RuleBase" id="RU361183"/>
    </source>
</evidence>
<feature type="active site" evidence="6">
    <location>
        <position position="164"/>
    </location>
</feature>
<reference evidence="9 10" key="1">
    <citation type="submission" date="2020-11" db="EMBL/GenBank/DDBJ databases">
        <authorList>
            <person name="Wallbank WR R."/>
            <person name="Pardo Diaz C."/>
            <person name="Kozak K."/>
            <person name="Martin S."/>
            <person name="Jiggins C."/>
            <person name="Moest M."/>
            <person name="Warren A I."/>
            <person name="Generalovic N T."/>
            <person name="Byers J.R.P. K."/>
            <person name="Montejo-Kovacevich G."/>
            <person name="Yen C E."/>
        </authorList>
    </citation>
    <scope>NUCLEOTIDE SEQUENCE [LARGE SCALE GENOMIC DNA]</scope>
</reference>
<dbReference type="Pfam" id="PF01400">
    <property type="entry name" value="Astacin"/>
    <property type="match status" value="1"/>
</dbReference>
<evidence type="ECO:0000256" key="3">
    <source>
        <dbReference type="ARBA" id="ARBA00022801"/>
    </source>
</evidence>
<comment type="caution">
    <text evidence="6">Lacks conserved residue(s) required for the propagation of feature annotation.</text>
</comment>
<dbReference type="InterPro" id="IPR001506">
    <property type="entry name" value="Peptidase_M12A"/>
</dbReference>
<evidence type="ECO:0000256" key="2">
    <source>
        <dbReference type="ARBA" id="ARBA00022723"/>
    </source>
</evidence>
<keyword evidence="1 6" id="KW-0645">Protease</keyword>
<dbReference type="OrthoDB" id="291007at2759"/>
<keyword evidence="2 6" id="KW-0479">Metal-binding</keyword>
<dbReference type="GO" id="GO:0008270">
    <property type="term" value="F:zinc ion binding"/>
    <property type="evidence" value="ECO:0007669"/>
    <property type="project" value="UniProtKB-UniRule"/>
</dbReference>
<name>A0A7R8UY97_HERIL</name>
<feature type="binding site" evidence="6">
    <location>
        <position position="163"/>
    </location>
    <ligand>
        <name>Zn(2+)</name>
        <dbReference type="ChEBI" id="CHEBI:29105"/>
        <note>catalytic</note>
    </ligand>
</feature>
<dbReference type="Gene3D" id="3.40.390.10">
    <property type="entry name" value="Collagenase (Catalytic Domain)"/>
    <property type="match status" value="1"/>
</dbReference>
<dbReference type="SMART" id="SM00235">
    <property type="entry name" value="ZnMc"/>
    <property type="match status" value="1"/>
</dbReference>
<feature type="binding site" evidence="6">
    <location>
        <position position="173"/>
    </location>
    <ligand>
        <name>Zn(2+)</name>
        <dbReference type="ChEBI" id="CHEBI:29105"/>
        <note>catalytic</note>
    </ligand>
</feature>
<dbReference type="EC" id="3.4.24.-" evidence="7"/>
<proteinExistence type="predicted"/>
<evidence type="ECO:0000256" key="5">
    <source>
        <dbReference type="ARBA" id="ARBA00023049"/>
    </source>
</evidence>
<protein>
    <recommendedName>
        <fullName evidence="7">Metalloendopeptidase</fullName>
        <ecNumber evidence="7">3.4.24.-</ecNumber>
    </recommendedName>
</protein>
<feature type="signal peptide" evidence="7">
    <location>
        <begin position="1"/>
        <end position="23"/>
    </location>
</feature>
<dbReference type="Proteomes" id="UP000594454">
    <property type="component" value="Chromosome 4"/>
</dbReference>
<keyword evidence="10" id="KW-1185">Reference proteome</keyword>
<dbReference type="GO" id="GO:0006508">
    <property type="term" value="P:proteolysis"/>
    <property type="evidence" value="ECO:0007669"/>
    <property type="project" value="UniProtKB-KW"/>
</dbReference>
<dbReference type="AlphaFoldDB" id="A0A7R8UY97"/>